<name>A0AAZ3S1B0_ONCTS</name>
<dbReference type="GeneTree" id="ENSGT00940000165511"/>
<feature type="compositionally biased region" description="Basic residues" evidence="6">
    <location>
        <begin position="266"/>
        <end position="275"/>
    </location>
</feature>
<feature type="region of interest" description="Disordered" evidence="6">
    <location>
        <begin position="1412"/>
        <end position="1517"/>
    </location>
</feature>
<keyword evidence="3" id="KW-0597">Phosphoprotein</keyword>
<evidence type="ECO:0000256" key="3">
    <source>
        <dbReference type="ARBA" id="ARBA00022553"/>
    </source>
</evidence>
<feature type="compositionally biased region" description="Low complexity" evidence="6">
    <location>
        <begin position="906"/>
        <end position="917"/>
    </location>
</feature>
<feature type="compositionally biased region" description="Pro residues" evidence="6">
    <location>
        <begin position="1416"/>
        <end position="1429"/>
    </location>
</feature>
<keyword evidence="4" id="KW-0967">Endosome</keyword>
<evidence type="ECO:0000256" key="4">
    <source>
        <dbReference type="ARBA" id="ARBA00022753"/>
    </source>
</evidence>
<keyword evidence="5" id="KW-0653">Protein transport</keyword>
<reference evidence="9" key="3">
    <citation type="submission" date="2025-09" db="UniProtKB">
        <authorList>
            <consortium name="Ensembl"/>
        </authorList>
    </citation>
    <scope>IDENTIFICATION</scope>
</reference>
<dbReference type="Gene3D" id="2.60.40.150">
    <property type="entry name" value="C2 domain"/>
    <property type="match status" value="1"/>
</dbReference>
<feature type="compositionally biased region" description="Polar residues" evidence="6">
    <location>
        <begin position="222"/>
        <end position="237"/>
    </location>
</feature>
<evidence type="ECO:0000256" key="5">
    <source>
        <dbReference type="ARBA" id="ARBA00022927"/>
    </source>
</evidence>
<dbReference type="CDD" id="cd08682">
    <property type="entry name" value="C2_Rab11-FIP_classI"/>
    <property type="match status" value="1"/>
</dbReference>
<protein>
    <recommendedName>
        <fullName evidence="11">Rab11 family-interacting protein 1-like</fullName>
    </recommendedName>
</protein>
<feature type="domain" description="FIP-RBD" evidence="8">
    <location>
        <begin position="1523"/>
        <end position="1585"/>
    </location>
</feature>
<feature type="compositionally biased region" description="Basic and acidic residues" evidence="6">
    <location>
        <begin position="1054"/>
        <end position="1064"/>
    </location>
</feature>
<dbReference type="GO" id="GO:0045055">
    <property type="term" value="P:regulated exocytosis"/>
    <property type="evidence" value="ECO:0007669"/>
    <property type="project" value="TreeGrafter"/>
</dbReference>
<feature type="compositionally biased region" description="Polar residues" evidence="6">
    <location>
        <begin position="277"/>
        <end position="289"/>
    </location>
</feature>
<dbReference type="InterPro" id="IPR037245">
    <property type="entry name" value="FIP-RBD_C_sf"/>
</dbReference>
<feature type="compositionally biased region" description="Polar residues" evidence="6">
    <location>
        <begin position="322"/>
        <end position="334"/>
    </location>
</feature>
<dbReference type="FunFam" id="2.60.40.150:FF:000070">
    <property type="entry name" value="rab11 family-interacting protein 2 isoform X1"/>
    <property type="match status" value="1"/>
</dbReference>
<feature type="compositionally biased region" description="Polar residues" evidence="6">
    <location>
        <begin position="346"/>
        <end position="360"/>
    </location>
</feature>
<dbReference type="PROSITE" id="PS50004">
    <property type="entry name" value="C2"/>
    <property type="match status" value="1"/>
</dbReference>
<dbReference type="Pfam" id="PF00168">
    <property type="entry name" value="C2"/>
    <property type="match status" value="1"/>
</dbReference>
<feature type="compositionally biased region" description="Low complexity" evidence="6">
    <location>
        <begin position="954"/>
        <end position="969"/>
    </location>
</feature>
<accession>A0AAZ3S1B0</accession>
<feature type="region of interest" description="Disordered" evidence="6">
    <location>
        <begin position="571"/>
        <end position="605"/>
    </location>
</feature>
<feature type="compositionally biased region" description="Basic and acidic residues" evidence="6">
    <location>
        <begin position="816"/>
        <end position="860"/>
    </location>
</feature>
<evidence type="ECO:0000256" key="1">
    <source>
        <dbReference type="ARBA" id="ARBA00004172"/>
    </source>
</evidence>
<organism evidence="9 10">
    <name type="scientific">Oncorhynchus tshawytscha</name>
    <name type="common">Chinook salmon</name>
    <name type="synonym">Salmo tshawytscha</name>
    <dbReference type="NCBI Taxonomy" id="74940"/>
    <lineage>
        <taxon>Eukaryota</taxon>
        <taxon>Metazoa</taxon>
        <taxon>Chordata</taxon>
        <taxon>Craniata</taxon>
        <taxon>Vertebrata</taxon>
        <taxon>Euteleostomi</taxon>
        <taxon>Actinopterygii</taxon>
        <taxon>Neopterygii</taxon>
        <taxon>Teleostei</taxon>
        <taxon>Protacanthopterygii</taxon>
        <taxon>Salmoniformes</taxon>
        <taxon>Salmonidae</taxon>
        <taxon>Salmoninae</taxon>
        <taxon>Oncorhynchus</taxon>
    </lineage>
</organism>
<dbReference type="SUPFAM" id="SSF144270">
    <property type="entry name" value="Eferin C-derminal domain-like"/>
    <property type="match status" value="1"/>
</dbReference>
<evidence type="ECO:0000313" key="10">
    <source>
        <dbReference type="Proteomes" id="UP000694402"/>
    </source>
</evidence>
<dbReference type="Gene3D" id="1.20.5.2440">
    <property type="match status" value="1"/>
</dbReference>
<evidence type="ECO:0000259" key="7">
    <source>
        <dbReference type="PROSITE" id="PS50004"/>
    </source>
</evidence>
<evidence type="ECO:0000313" key="9">
    <source>
        <dbReference type="Ensembl" id="ENSOTSP00005147516.1"/>
    </source>
</evidence>
<feature type="compositionally biased region" description="Basic and acidic residues" evidence="6">
    <location>
        <begin position="974"/>
        <end position="983"/>
    </location>
</feature>
<dbReference type="Proteomes" id="UP000694402">
    <property type="component" value="Unassembled WGS sequence"/>
</dbReference>
<feature type="compositionally biased region" description="Polar residues" evidence="6">
    <location>
        <begin position="1373"/>
        <end position="1394"/>
    </location>
</feature>
<sequence length="1589" mass="182542">MSLSDQSQQWHPTSVQVTVLQARSLRIKGKNGTNDAYAIMQVAKDKFATSVAEKSVAPVWKEEATFELPLFHNGNTEKCTLHVHVMHRALVGSDKLLGHAVINLLELSEVKSRNKTEWHKLLDKAGKPDKDRGEVLVDIQFMKNNLTASMFDLSATDKPRSRLGKFKDKVRGKKKEGLSDSASAVVPSFTQVLTDSEGEGEGEGGADKEEKKKKNKLKSLFSPKSNLQRHGLSQSMSVLGPLPEKDSSLSGSPSGLNEDSSEGKNKFKFLTHKRTGSSDSKASQGSLSLGRSKIHAPLAEQSNLCINGSHLYTEHPHPRSARTGSTFSLASSGHGSMEDLRRAQGRKSSSTSMDSLTALKQPSPCAEGESSRAEEDEEEEEERVKMDEMKRKEEQERKKLEEERMGKEEQEKRRIGKEVERLRFEEEEKTRKEEQENRKRMEEEKIRVEEESRMMEERKRRLKEEGEERVKKKEQEMIRLQEEEEERMRREEHERMKREDRLRKEDERKMREEEERLKREKEERIKEEEERIRREQEEEMQRREERLRKMREEEERLRMEEEMREEEVRVKREQDRLRDEERRVREEEERVRKAEEEDRLRAEMGIKRTEEEERIKREEEDRLRKEEEESKIRKQEERIRILEEEMLRKDEEQRKIGEEEERIRRLEEEMLRKDEERKIGEEEERIRRLEEERLRKDEERKIREEEERIRRLEEERLRKDEERKIREEEERIRRFEEERLRKDEEERKIREEEERIRRLEEERLRKDEEERKIREEEERIRRLEEERLRKDEEERKIREEEERIRRLEEERLRKEEAETMRLEEERGNEQERSDKEQKERFRVEEENMKTGELRQEEKRRNAQMQEAQRREEARAPLEEVEKQMEQYSEAKVTVCNNPFEEVSPTSSFDDSSSNNLFEENPMTTTGPISCRINKVSAVKPRPSSWGNPSKPAISSNPFLSSSSPELESSMDSPRGAKENRDAIDPSTNLMEKKDPAPVAPINQPWARKDNWSSKSHCATPTLAKTKPTKPPPPLRCQSSTALVGSGDDQGSVSGKDHSSVRQDKGPAPLPPDNQRWAHKDNWPGKSNPGSATPTLTQKTPTKPQPPPRRHSATSLVGSEHDLHLNESVSQDDSGVRRDKRPAPLPPDRPNQAPSQTQRDQSMTSVNQGHKDRVGASMSKVSQRVVQMITPLRSSSTATTEHISGGQSSTHHGNQAEEPMPSATRGLVVAKHNKGPAPSRPQHLPGKTMPTVDVLDEQSNTEEHDSSVEFGPNNPFAEDCRMEKSSGCGVEQSLTGERQGSPDSHNQQSCTSTDADLGPFQKRVVGDTTELPTPDVLPAEDVSCPTKSTSAKRARAPLPPVKITSTFREEGAGKQSSGKLQSPGAPTSSKLSSGNWVKKQNGGVGVALPCVTLAQPPCFPSPAPSSIPHPEPLKGSGGRRDCPPQTTSSVPGQKTLLHAEALPSITEQYSGEEAGGRGDRSASSTRRPHPVKPLSSLENQPASNIHEGQAGKSTGILGGLQEKIKVKDTEVKGPYSQLTQEELISLVLKQQEQLSKRDDKIKELEQYIDNLLVRIIEEQPSILMTMNSLK</sequence>
<dbReference type="InterPro" id="IPR019018">
    <property type="entry name" value="Rab-bd_FIP-RBD"/>
</dbReference>
<dbReference type="GO" id="GO:0015031">
    <property type="term" value="P:protein transport"/>
    <property type="evidence" value="ECO:0007669"/>
    <property type="project" value="UniProtKB-KW"/>
</dbReference>
<comment type="subcellular location">
    <subcellularLocation>
        <location evidence="1">Recycling endosome</location>
    </subcellularLocation>
</comment>
<evidence type="ECO:0000256" key="6">
    <source>
        <dbReference type="SAM" id="MobiDB-lite"/>
    </source>
</evidence>
<feature type="compositionally biased region" description="Polar residues" evidence="6">
    <location>
        <begin position="1291"/>
        <end position="1313"/>
    </location>
</feature>
<feature type="compositionally biased region" description="Basic and acidic residues" evidence="6">
    <location>
        <begin position="382"/>
        <end position="545"/>
    </location>
</feature>
<dbReference type="InterPro" id="IPR000008">
    <property type="entry name" value="C2_dom"/>
</dbReference>
<feature type="compositionally biased region" description="Basic and acidic residues" evidence="6">
    <location>
        <begin position="867"/>
        <end position="884"/>
    </location>
</feature>
<dbReference type="PROSITE" id="PS51511">
    <property type="entry name" value="FIP_RBD"/>
    <property type="match status" value="1"/>
</dbReference>
<dbReference type="Pfam" id="PF09457">
    <property type="entry name" value="RBD-FIP"/>
    <property type="match status" value="1"/>
</dbReference>
<feature type="compositionally biased region" description="Polar residues" evidence="6">
    <location>
        <begin position="1191"/>
        <end position="1212"/>
    </location>
</feature>
<reference evidence="9" key="2">
    <citation type="submission" date="2025-08" db="UniProtKB">
        <authorList>
            <consortium name="Ensembl"/>
        </authorList>
    </citation>
    <scope>IDENTIFICATION</scope>
</reference>
<dbReference type="InterPro" id="IPR037789">
    <property type="entry name" value="FIP_classI"/>
</dbReference>
<feature type="region of interest" description="Disordered" evidence="6">
    <location>
        <begin position="816"/>
        <end position="1398"/>
    </location>
</feature>
<gene>
    <name evidence="9" type="primary">LOC112219434</name>
</gene>
<proteinExistence type="predicted"/>
<dbReference type="PANTHER" id="PTHR15746:SF25">
    <property type="entry name" value="CALPONIN HOMOLOGY DOMAIN-CONTAINING PROTEIN DDB_G0272472 ISOFORM X1"/>
    <property type="match status" value="1"/>
</dbReference>
<feature type="compositionally biased region" description="Polar residues" evidence="6">
    <location>
        <begin position="1151"/>
        <end position="1167"/>
    </location>
</feature>
<feature type="compositionally biased region" description="Polar residues" evidence="6">
    <location>
        <begin position="248"/>
        <end position="258"/>
    </location>
</feature>
<feature type="region of interest" description="Disordered" evidence="6">
    <location>
        <begin position="309"/>
        <end position="545"/>
    </location>
</feature>
<dbReference type="SMART" id="SM00239">
    <property type="entry name" value="C2"/>
    <property type="match status" value="1"/>
</dbReference>
<dbReference type="SUPFAM" id="SSF49562">
    <property type="entry name" value="C2 domain (Calcium/lipid-binding domain, CaLB)"/>
    <property type="match status" value="1"/>
</dbReference>
<keyword evidence="2" id="KW-0813">Transport</keyword>
<feature type="compositionally biased region" description="Low complexity" evidence="6">
    <location>
        <begin position="1043"/>
        <end position="1053"/>
    </location>
</feature>
<dbReference type="PANTHER" id="PTHR15746">
    <property type="entry name" value="RAB11-RELATED"/>
    <property type="match status" value="1"/>
</dbReference>
<evidence type="ECO:0000256" key="2">
    <source>
        <dbReference type="ARBA" id="ARBA00022448"/>
    </source>
</evidence>
<dbReference type="InterPro" id="IPR035892">
    <property type="entry name" value="C2_domain_sf"/>
</dbReference>
<dbReference type="GO" id="GO:0031267">
    <property type="term" value="F:small GTPase binding"/>
    <property type="evidence" value="ECO:0007669"/>
    <property type="project" value="InterPro"/>
</dbReference>
<feature type="region of interest" description="Disordered" evidence="6">
    <location>
        <begin position="189"/>
        <end position="294"/>
    </location>
</feature>
<dbReference type="GO" id="GO:0055037">
    <property type="term" value="C:recycling endosome"/>
    <property type="evidence" value="ECO:0007669"/>
    <property type="project" value="UniProtKB-SubCell"/>
</dbReference>
<feature type="domain" description="C2" evidence="7">
    <location>
        <begin position="1"/>
        <end position="119"/>
    </location>
</feature>
<evidence type="ECO:0008006" key="11">
    <source>
        <dbReference type="Google" id="ProtNLM"/>
    </source>
</evidence>
<dbReference type="Ensembl" id="ENSOTST00005156492.1">
    <property type="protein sequence ID" value="ENSOTSP00005147516.1"/>
    <property type="gene ID" value="ENSOTSG00005034630.2"/>
</dbReference>
<feature type="compositionally biased region" description="Low complexity" evidence="6">
    <location>
        <begin position="1092"/>
        <end position="1101"/>
    </location>
</feature>
<evidence type="ECO:0000259" key="8">
    <source>
        <dbReference type="PROSITE" id="PS51511"/>
    </source>
</evidence>
<reference evidence="10" key="1">
    <citation type="journal article" date="2018" name="PLoS ONE">
        <title>Chinook salmon (Oncorhynchus tshawytscha) genome and transcriptome.</title>
        <authorList>
            <person name="Christensen K.A."/>
            <person name="Leong J.S."/>
            <person name="Sakhrani D."/>
            <person name="Biagi C.A."/>
            <person name="Minkley D.R."/>
            <person name="Withler R.E."/>
            <person name="Rondeau E.B."/>
            <person name="Koop B.F."/>
            <person name="Devlin R.H."/>
        </authorList>
    </citation>
    <scope>NUCLEOTIDE SEQUENCE [LARGE SCALE GENOMIC DNA]</scope>
</reference>
<keyword evidence="10" id="KW-1185">Reference proteome</keyword>